<evidence type="ECO:0000313" key="1">
    <source>
        <dbReference type="EMBL" id="GGO93285.1"/>
    </source>
</evidence>
<sequence>MTYRLLSVTGEGQAAPVRLAGRCLMSRLPLYSALATLVAGIVIAIPRTPADAVKDNRVGEGRICRALAPGRELSCGTYGFGDLRYVCRTHADAGLCSRTEAVTVRNNGRSVVHVRAISAPRQGARERGADRAVAPGRMLNLRPGRSGFLLDITLRNAGSAPAAIEVVHLE</sequence>
<accession>A0A918E0H9</accession>
<dbReference type="RefSeq" id="WP_189133619.1">
    <property type="nucleotide sequence ID" value="NZ_BMMS01000020.1"/>
</dbReference>
<evidence type="ECO:0000313" key="2">
    <source>
        <dbReference type="Proteomes" id="UP000641932"/>
    </source>
</evidence>
<organism evidence="1 2">
    <name type="scientific">Wenjunlia tyrosinilytica</name>
    <dbReference type="NCBI Taxonomy" id="1544741"/>
    <lineage>
        <taxon>Bacteria</taxon>
        <taxon>Bacillati</taxon>
        <taxon>Actinomycetota</taxon>
        <taxon>Actinomycetes</taxon>
        <taxon>Kitasatosporales</taxon>
        <taxon>Streptomycetaceae</taxon>
        <taxon>Wenjunlia</taxon>
    </lineage>
</organism>
<dbReference type="Proteomes" id="UP000641932">
    <property type="component" value="Unassembled WGS sequence"/>
</dbReference>
<gene>
    <name evidence="1" type="ORF">GCM10012280_45460</name>
</gene>
<keyword evidence="2" id="KW-1185">Reference proteome</keyword>
<reference evidence="1" key="1">
    <citation type="journal article" date="2014" name="Int. J. Syst. Evol. Microbiol.">
        <title>Complete genome sequence of Corynebacterium casei LMG S-19264T (=DSM 44701T), isolated from a smear-ripened cheese.</title>
        <authorList>
            <consortium name="US DOE Joint Genome Institute (JGI-PGF)"/>
            <person name="Walter F."/>
            <person name="Albersmeier A."/>
            <person name="Kalinowski J."/>
            <person name="Ruckert C."/>
        </authorList>
    </citation>
    <scope>NUCLEOTIDE SEQUENCE</scope>
    <source>
        <strain evidence="1">CGMCC 4.7201</strain>
    </source>
</reference>
<proteinExistence type="predicted"/>
<dbReference type="AlphaFoldDB" id="A0A918E0H9"/>
<dbReference type="EMBL" id="BMMS01000020">
    <property type="protein sequence ID" value="GGO93285.1"/>
    <property type="molecule type" value="Genomic_DNA"/>
</dbReference>
<reference evidence="1" key="2">
    <citation type="submission" date="2020-09" db="EMBL/GenBank/DDBJ databases">
        <authorList>
            <person name="Sun Q."/>
            <person name="Zhou Y."/>
        </authorList>
    </citation>
    <scope>NUCLEOTIDE SEQUENCE</scope>
    <source>
        <strain evidence="1">CGMCC 4.7201</strain>
    </source>
</reference>
<protein>
    <submittedName>
        <fullName evidence="1">Uncharacterized protein</fullName>
    </submittedName>
</protein>
<comment type="caution">
    <text evidence="1">The sequence shown here is derived from an EMBL/GenBank/DDBJ whole genome shotgun (WGS) entry which is preliminary data.</text>
</comment>
<name>A0A918E0H9_9ACTN</name>